<keyword evidence="1" id="KW-0472">Membrane</keyword>
<evidence type="ECO:0000256" key="1">
    <source>
        <dbReference type="SAM" id="Phobius"/>
    </source>
</evidence>
<sequence length="266" mass="30281">MAKFLRDQNLKNITVTEQMLDLINEFLEERELSTNEELTATGANDDEKLLLNYIIRFDNRGYKLVDYADVKKYYSQATEVERMLFTLDSTESVKTNRLYGTFFEIRLDSRDPKNTFIQVSSDDGDAVDSVFCGLIDIVTKFSNHNGKVRNTWSQLLVQVLGVAAGFTLSLIAGLKVAPFVKFENSFVITFIFSFLIFSNAWGFINQQILRYIDYAFPNIKFSRQGKSTLHWLSQALVGGIVVAFTLLLISSAFDWIGKVLSEYIGT</sequence>
<dbReference type="Proteomes" id="UP000267448">
    <property type="component" value="Unassembled WGS sequence"/>
</dbReference>
<evidence type="ECO:0000313" key="2">
    <source>
        <dbReference type="EMBL" id="RTR37748.1"/>
    </source>
</evidence>
<dbReference type="OrthoDB" id="9182583at2"/>
<feature type="transmembrane region" description="Helical" evidence="1">
    <location>
        <begin position="229"/>
        <end position="253"/>
    </location>
</feature>
<gene>
    <name evidence="2" type="ORF">EKG38_17160</name>
</gene>
<keyword evidence="1" id="KW-1133">Transmembrane helix</keyword>
<accession>A0A3S0LKM5</accession>
<keyword evidence="1" id="KW-0812">Transmembrane</keyword>
<keyword evidence="3" id="KW-1185">Reference proteome</keyword>
<comment type="caution">
    <text evidence="2">The sequence shown here is derived from an EMBL/GenBank/DDBJ whole genome shotgun (WGS) entry which is preliminary data.</text>
</comment>
<organism evidence="2 3">
    <name type="scientific">Shewanella canadensis</name>
    <dbReference type="NCBI Taxonomy" id="271096"/>
    <lineage>
        <taxon>Bacteria</taxon>
        <taxon>Pseudomonadati</taxon>
        <taxon>Pseudomonadota</taxon>
        <taxon>Gammaproteobacteria</taxon>
        <taxon>Alteromonadales</taxon>
        <taxon>Shewanellaceae</taxon>
        <taxon>Shewanella</taxon>
    </lineage>
</organism>
<protein>
    <submittedName>
        <fullName evidence="2">Uncharacterized protein</fullName>
    </submittedName>
</protein>
<evidence type="ECO:0000313" key="3">
    <source>
        <dbReference type="Proteomes" id="UP000267448"/>
    </source>
</evidence>
<feature type="transmembrane region" description="Helical" evidence="1">
    <location>
        <begin position="186"/>
        <end position="204"/>
    </location>
</feature>
<name>A0A3S0LKM5_9GAMM</name>
<reference evidence="2 3" key="1">
    <citation type="submission" date="2018-12" db="EMBL/GenBank/DDBJ databases">
        <authorList>
            <person name="Yu L."/>
        </authorList>
    </citation>
    <scope>NUCLEOTIDE SEQUENCE [LARGE SCALE GENOMIC DNA]</scope>
    <source>
        <strain evidence="2 3">HAW-EB2</strain>
    </source>
</reference>
<dbReference type="RefSeq" id="WP_126521446.1">
    <property type="nucleotide sequence ID" value="NZ_RXNU01000010.1"/>
</dbReference>
<feature type="transmembrane region" description="Helical" evidence="1">
    <location>
        <begin position="155"/>
        <end position="174"/>
    </location>
</feature>
<dbReference type="AlphaFoldDB" id="A0A3S0LKM5"/>
<proteinExistence type="predicted"/>
<dbReference type="EMBL" id="RXNU01000010">
    <property type="protein sequence ID" value="RTR37748.1"/>
    <property type="molecule type" value="Genomic_DNA"/>
</dbReference>